<dbReference type="RefSeq" id="WP_012797719.1">
    <property type="nucleotide sequence ID" value="NC_013165.1"/>
</dbReference>
<dbReference type="InterPro" id="IPR037171">
    <property type="entry name" value="NagB/RpiA_transferase-like"/>
</dbReference>
<protein>
    <submittedName>
        <fullName evidence="2">Uncharacterized conserved protein</fullName>
    </submittedName>
</protein>
<dbReference type="PANTHER" id="PTHR43682:SF1">
    <property type="entry name" value="LACTATE UTILIZATION PROTEIN C"/>
    <property type="match status" value="1"/>
</dbReference>
<dbReference type="SUPFAM" id="SSF100950">
    <property type="entry name" value="NagB/RpiA/CoA transferase-like"/>
    <property type="match status" value="1"/>
</dbReference>
<evidence type="ECO:0000313" key="2">
    <source>
        <dbReference type="EMBL" id="ACV21614.1"/>
    </source>
</evidence>
<name>C7N3M3_SLAHD</name>
<accession>C7N3M3</accession>
<dbReference type="HOGENOM" id="CLU_090664_1_0_11"/>
<dbReference type="PANTHER" id="PTHR43682">
    <property type="entry name" value="LACTATE UTILIZATION PROTEIN C"/>
    <property type="match status" value="1"/>
</dbReference>
<feature type="domain" description="LUD" evidence="1">
    <location>
        <begin position="53"/>
        <end position="226"/>
    </location>
</feature>
<evidence type="ECO:0000259" key="1">
    <source>
        <dbReference type="Pfam" id="PF02589"/>
    </source>
</evidence>
<dbReference type="eggNOG" id="COG1556">
    <property type="taxonomic scope" value="Bacteria"/>
</dbReference>
<dbReference type="InterPro" id="IPR024185">
    <property type="entry name" value="FTHF_cligase-like_sf"/>
</dbReference>
<dbReference type="Pfam" id="PF02589">
    <property type="entry name" value="LUD_dom"/>
    <property type="match status" value="1"/>
</dbReference>
<proteinExistence type="predicted"/>
<dbReference type="STRING" id="471855.Shel_05550"/>
<evidence type="ECO:0000313" key="3">
    <source>
        <dbReference type="Proteomes" id="UP000002026"/>
    </source>
</evidence>
<dbReference type="InterPro" id="IPR003741">
    <property type="entry name" value="LUD_dom"/>
</dbReference>
<organism evidence="2 3">
    <name type="scientific">Slackia heliotrinireducens (strain ATCC 29202 / DSM 20476 / NCTC 11029 / RHS 1)</name>
    <name type="common">Peptococcus heliotrinreducens</name>
    <dbReference type="NCBI Taxonomy" id="471855"/>
    <lineage>
        <taxon>Bacteria</taxon>
        <taxon>Bacillati</taxon>
        <taxon>Actinomycetota</taxon>
        <taxon>Coriobacteriia</taxon>
        <taxon>Eggerthellales</taxon>
        <taxon>Eggerthellaceae</taxon>
        <taxon>Slackia</taxon>
    </lineage>
</organism>
<gene>
    <name evidence="2" type="ordered locus">Shel_05550</name>
</gene>
<dbReference type="AlphaFoldDB" id="C7N3M3"/>
<dbReference type="Proteomes" id="UP000002026">
    <property type="component" value="Chromosome"/>
</dbReference>
<sequence>MIGNKTLEDLLRPISESLGRAEVPSQVNRDKDAYPLPRRVTDGMDAAALTDLFASEAGKIRVTVHRCAAGEAPQVVAGIVAEEPGDVVLAGDNRLAALDLVPAVTQAAAGNAVTVWNPNDANAVASAEKARYGVTFAAAGIAETATVVQPASTLCGRSVSLLPLTHIAVVDAADIVGTMADYLRTVDKDALPSQICFISGPSATADIELVRVEGVHGPMYVHYVILEN</sequence>
<dbReference type="Gene3D" id="3.40.50.10420">
    <property type="entry name" value="NagB/RpiA/CoA transferase-like"/>
    <property type="match status" value="1"/>
</dbReference>
<dbReference type="EMBL" id="CP001684">
    <property type="protein sequence ID" value="ACV21614.1"/>
    <property type="molecule type" value="Genomic_DNA"/>
</dbReference>
<keyword evidence="3" id="KW-1185">Reference proteome</keyword>
<dbReference type="KEGG" id="shi:Shel_05550"/>
<reference evidence="2 3" key="1">
    <citation type="journal article" date="2009" name="Stand. Genomic Sci.">
        <title>Complete genome sequence of Slackia heliotrinireducens type strain (RHS 1).</title>
        <authorList>
            <person name="Pukall R."/>
            <person name="Lapidus A."/>
            <person name="Nolan M."/>
            <person name="Copeland A."/>
            <person name="Glavina Del Rio T."/>
            <person name="Lucas S."/>
            <person name="Chen F."/>
            <person name="Tice H."/>
            <person name="Cheng J.F."/>
            <person name="Chertkov O."/>
            <person name="Bruce D."/>
            <person name="Goodwin L."/>
            <person name="Kuske C."/>
            <person name="Brettin T."/>
            <person name="Detter J.C."/>
            <person name="Han C."/>
            <person name="Pitluck S."/>
            <person name="Pati A."/>
            <person name="Mavrommatis K."/>
            <person name="Ivanova N."/>
            <person name="Ovchinnikova G."/>
            <person name="Chen A."/>
            <person name="Palaniappan K."/>
            <person name="Schneider S."/>
            <person name="Rohde M."/>
            <person name="Chain P."/>
            <person name="D'haeseleer P."/>
            <person name="Goker M."/>
            <person name="Bristow J."/>
            <person name="Eisen J.A."/>
            <person name="Markowitz V."/>
            <person name="Kyrpides N.C."/>
            <person name="Klenk H.P."/>
            <person name="Hugenholtz P."/>
        </authorList>
    </citation>
    <scope>NUCLEOTIDE SEQUENCE [LARGE SCALE GENOMIC DNA]</scope>
    <source>
        <strain evidence="3">ATCC 29202 / DSM 20476 / NCTC 11029 / RHS 1</strain>
    </source>
</reference>